<evidence type="ECO:0000259" key="2">
    <source>
        <dbReference type="Pfam" id="PF20239"/>
    </source>
</evidence>
<dbReference type="OrthoDB" id="9780299at2"/>
<reference evidence="3 4" key="1">
    <citation type="submission" date="2018-04" db="EMBL/GenBank/DDBJ databases">
        <title>Genomic Encyclopedia of Archaeal and Bacterial Type Strains, Phase II (KMG-II): from individual species to whole genera.</title>
        <authorList>
            <person name="Goeker M."/>
        </authorList>
    </citation>
    <scope>NUCLEOTIDE SEQUENCE [LARGE SCALE GENOMIC DNA]</scope>
    <source>
        <strain evidence="3 4">DSM 100977</strain>
    </source>
</reference>
<dbReference type="InterPro" id="IPR046531">
    <property type="entry name" value="DUF6596"/>
</dbReference>
<comment type="caution">
    <text evidence="3">The sequence shown here is derived from an EMBL/GenBank/DDBJ whole genome shotgun (WGS) entry which is preliminary data.</text>
</comment>
<dbReference type="SUPFAM" id="SSF88659">
    <property type="entry name" value="Sigma3 and sigma4 domains of RNA polymerase sigma factors"/>
    <property type="match status" value="1"/>
</dbReference>
<dbReference type="RefSeq" id="WP_107846695.1">
    <property type="nucleotide sequence ID" value="NZ_QBKS01000002.1"/>
</dbReference>
<dbReference type="Pfam" id="PF04542">
    <property type="entry name" value="Sigma70_r2"/>
    <property type="match status" value="1"/>
</dbReference>
<dbReference type="SUPFAM" id="SSF88946">
    <property type="entry name" value="Sigma2 domain of RNA polymerase sigma factors"/>
    <property type="match status" value="1"/>
</dbReference>
<dbReference type="PANTHER" id="PTHR47756">
    <property type="entry name" value="BLL6612 PROTEIN-RELATED"/>
    <property type="match status" value="1"/>
</dbReference>
<dbReference type="Proteomes" id="UP000243978">
    <property type="component" value="Unassembled WGS sequence"/>
</dbReference>
<dbReference type="GO" id="GO:0003700">
    <property type="term" value="F:DNA-binding transcription factor activity"/>
    <property type="evidence" value="ECO:0007669"/>
    <property type="project" value="InterPro"/>
</dbReference>
<gene>
    <name evidence="3" type="ORF">C8N43_3163</name>
</gene>
<feature type="domain" description="RNA polymerase sigma-70 region 2" evidence="1">
    <location>
        <begin position="15"/>
        <end position="78"/>
    </location>
</feature>
<keyword evidence="4" id="KW-1185">Reference proteome</keyword>
<dbReference type="GO" id="GO:0006352">
    <property type="term" value="P:DNA-templated transcription initiation"/>
    <property type="evidence" value="ECO:0007669"/>
    <property type="project" value="InterPro"/>
</dbReference>
<accession>A0A2T6BE62</accession>
<organism evidence="3 4">
    <name type="scientific">Litoreibacter ponti</name>
    <dbReference type="NCBI Taxonomy" id="1510457"/>
    <lineage>
        <taxon>Bacteria</taxon>
        <taxon>Pseudomonadati</taxon>
        <taxon>Pseudomonadota</taxon>
        <taxon>Alphaproteobacteria</taxon>
        <taxon>Rhodobacterales</taxon>
        <taxon>Roseobacteraceae</taxon>
        <taxon>Litoreibacter</taxon>
    </lineage>
</organism>
<feature type="domain" description="DUF6596" evidence="2">
    <location>
        <begin position="173"/>
        <end position="268"/>
    </location>
</feature>
<dbReference type="InterPro" id="IPR013324">
    <property type="entry name" value="RNA_pol_sigma_r3/r4-like"/>
</dbReference>
<sequence>MSDAAARAEQIARASYGKLVAILAARDRDIARAEDALATAFAKALASWPRDGVPDRPEAWLITTARHAATDSWRRDARHDPLDEVPEMQTETPHPIPDDRLRLMFVCAHPALDRGVHTAMMLQTVLGVTSERMARAFQLRPSTLSQRLVRAKTKIKQAGIAFELPEADALPARLGAVLEAVYGAYAIDWMVPDSAGDLTREALFLSDLTAQLCPDEPEALGLAALIAFLAARHEARLAGGMLVPLHAQDTDLWDHDMITHAAHVLTRASRLGQPGRFQLEASIQAVHAARAQTGRTDWRALSQLYAGLLHVAPSLGAEVARAAVVAEDAGADQGLALLDLIAPECIARFQPYWATRAHILRQLDHPDAPEAYAKAISLCTEPPLRRWLEAERDALIH</sequence>
<evidence type="ECO:0000313" key="4">
    <source>
        <dbReference type="Proteomes" id="UP000243978"/>
    </source>
</evidence>
<dbReference type="Pfam" id="PF20239">
    <property type="entry name" value="DUF6596"/>
    <property type="match status" value="1"/>
</dbReference>
<dbReference type="PANTHER" id="PTHR47756:SF2">
    <property type="entry name" value="BLL6612 PROTEIN"/>
    <property type="match status" value="1"/>
</dbReference>
<evidence type="ECO:0000259" key="1">
    <source>
        <dbReference type="Pfam" id="PF04542"/>
    </source>
</evidence>
<evidence type="ECO:0000313" key="3">
    <source>
        <dbReference type="EMBL" id="PTX54349.1"/>
    </source>
</evidence>
<proteinExistence type="predicted"/>
<dbReference type="EMBL" id="QBKS01000002">
    <property type="protein sequence ID" value="PTX54349.1"/>
    <property type="molecule type" value="Genomic_DNA"/>
</dbReference>
<dbReference type="Gene3D" id="1.10.1740.10">
    <property type="match status" value="1"/>
</dbReference>
<name>A0A2T6BE62_9RHOB</name>
<dbReference type="InterPro" id="IPR007627">
    <property type="entry name" value="RNA_pol_sigma70_r2"/>
</dbReference>
<dbReference type="InterPro" id="IPR013325">
    <property type="entry name" value="RNA_pol_sigma_r2"/>
</dbReference>
<protein>
    <submittedName>
        <fullName evidence="3">RNA polymerase sigma-70 factor (ECF subfamily)</fullName>
    </submittedName>
</protein>
<dbReference type="AlphaFoldDB" id="A0A2T6BE62"/>